<evidence type="ECO:0000256" key="1">
    <source>
        <dbReference type="ARBA" id="ARBA00022441"/>
    </source>
</evidence>
<evidence type="ECO:0000256" key="2">
    <source>
        <dbReference type="ARBA" id="ARBA00022737"/>
    </source>
</evidence>
<dbReference type="Pfam" id="PF24681">
    <property type="entry name" value="Kelch_KLHDC2_KLHL20_DRC7"/>
    <property type="match status" value="2"/>
</dbReference>
<dbReference type="InterPro" id="IPR015915">
    <property type="entry name" value="Kelch-typ_b-propeller"/>
</dbReference>
<dbReference type="SUPFAM" id="SSF50965">
    <property type="entry name" value="Galactose oxidase, central domain"/>
    <property type="match status" value="1"/>
</dbReference>
<dbReference type="GO" id="GO:0005794">
    <property type="term" value="C:Golgi apparatus"/>
    <property type="evidence" value="ECO:0007669"/>
    <property type="project" value="TreeGrafter"/>
</dbReference>
<dbReference type="EMBL" id="CAJPEV010000564">
    <property type="protein sequence ID" value="CAG0886499.1"/>
    <property type="molecule type" value="Genomic_DNA"/>
</dbReference>
<dbReference type="InterPro" id="IPR051568">
    <property type="entry name" value="LZTR1/Attractin"/>
</dbReference>
<keyword evidence="1" id="KW-0880">Kelch repeat</keyword>
<dbReference type="Proteomes" id="UP000677054">
    <property type="component" value="Unassembled WGS sequence"/>
</dbReference>
<evidence type="ECO:0000313" key="4">
    <source>
        <dbReference type="EMBL" id="CAD7244111.1"/>
    </source>
</evidence>
<accession>A0A7R8X5C7</accession>
<sequence>MWESVEGKAEGVKVPCARCKHAATWYDGAVYLLGGRNNNNLPLKDLWTYNLDKKEWKELVGEGEAPGCLQEHSLVAYKGRLYVFGGEVGFSSSDETPLWSYDIKASGSKLYEGCLDVTAGSSPQTLVVWKPLLSRFRSPDILGPLGKCRQLEFDTLLTIVRAFSSRLDAEERGTWMGVLMLHRKLNCRLESFHVIVHAVAACARWRKHSGRQGKKGSGKGKGKAERRPTGRRGHTANVYDKAMYICGGYQDLRGSSMDIWRYLFEEDRWEEVLVTKGEAATAPSPRHSHTAVVYDSYLWILGGMTNLVEKDDLWKLDLTCMRWSQVKGKTGPGPLHSHSAIKVLSSMLVYGGIRLGQPSSELWAFHFGTETWDRIHPGGDEKPLPRSHATVIFPYTSTSDEGREVVGYDPDLANVTAIFDTYNKDLQPVEHFVHTHCKHREPAGQARLYMFHNQSLSLEENEEDEEDNEEDRWYRDFKAKRMDGATGKRVSRVESFSSASQNLRFFKDLSRISQMSLSRITADRSYSALGDEDGDQLSLTSSLMSKSISMNGFASWRRSLPHEPNSVPSLSDIVGQMGTKGAPREPSLSLYSPTESYNSHQHVPIAGYTVRNGQPTQLINVEPCMTQTSFEQFTQMKPARTDMVKHGNNEDGFLIDLDILRREEPTSDYASVETDSDRSNTFGFDNPNYIGPESSVFYRRRRQNAEGENRTSRPRNGACASVSSSVRRAPHAELDEFTSHQNIFGIDAMSHHEDDLTSHNYSMEMHDLTSITSTELERELTRMYQGRPGTGPSDIPIQTSPHTFSSSKMTPLPIMEPTVVYVIGGKDTGQVVAFRRPIALWKLDLTKCLL</sequence>
<dbReference type="EMBL" id="LR900081">
    <property type="protein sequence ID" value="CAD7244111.1"/>
    <property type="molecule type" value="Genomic_DNA"/>
</dbReference>
<keyword evidence="5" id="KW-1185">Reference proteome</keyword>
<dbReference type="PANTHER" id="PTHR46376">
    <property type="entry name" value="LEUCINE-ZIPPER-LIKE TRANSCRIPTIONAL REGULATOR 1"/>
    <property type="match status" value="1"/>
</dbReference>
<reference evidence="4" key="1">
    <citation type="submission" date="2020-11" db="EMBL/GenBank/DDBJ databases">
        <authorList>
            <person name="Tran Van P."/>
        </authorList>
    </citation>
    <scope>NUCLEOTIDE SEQUENCE</scope>
</reference>
<feature type="region of interest" description="Disordered" evidence="3">
    <location>
        <begin position="209"/>
        <end position="233"/>
    </location>
</feature>
<dbReference type="AlphaFoldDB" id="A0A7R8X5C7"/>
<proteinExistence type="predicted"/>
<feature type="compositionally biased region" description="Basic residues" evidence="3">
    <location>
        <begin position="209"/>
        <end position="221"/>
    </location>
</feature>
<evidence type="ECO:0000256" key="3">
    <source>
        <dbReference type="SAM" id="MobiDB-lite"/>
    </source>
</evidence>
<dbReference type="OrthoDB" id="6381967at2759"/>
<feature type="region of interest" description="Disordered" evidence="3">
    <location>
        <begin position="702"/>
        <end position="725"/>
    </location>
</feature>
<evidence type="ECO:0000313" key="5">
    <source>
        <dbReference type="Proteomes" id="UP000677054"/>
    </source>
</evidence>
<dbReference type="PANTHER" id="PTHR46376:SF1">
    <property type="entry name" value="LEUCINE-ZIPPER-LIKE TRANSCRIPTIONAL REGULATOR 1"/>
    <property type="match status" value="1"/>
</dbReference>
<keyword evidence="2" id="KW-0677">Repeat</keyword>
<name>A0A7R8X5C7_9CRUS</name>
<gene>
    <name evidence="4" type="ORF">DSTB1V02_LOCUS4013</name>
</gene>
<dbReference type="InterPro" id="IPR011043">
    <property type="entry name" value="Gal_Oxase/kelch_b-propeller"/>
</dbReference>
<organism evidence="4">
    <name type="scientific">Darwinula stevensoni</name>
    <dbReference type="NCBI Taxonomy" id="69355"/>
    <lineage>
        <taxon>Eukaryota</taxon>
        <taxon>Metazoa</taxon>
        <taxon>Ecdysozoa</taxon>
        <taxon>Arthropoda</taxon>
        <taxon>Crustacea</taxon>
        <taxon>Oligostraca</taxon>
        <taxon>Ostracoda</taxon>
        <taxon>Podocopa</taxon>
        <taxon>Podocopida</taxon>
        <taxon>Darwinulocopina</taxon>
        <taxon>Darwinuloidea</taxon>
        <taxon>Darwinulidae</taxon>
        <taxon>Darwinula</taxon>
    </lineage>
</organism>
<protein>
    <submittedName>
        <fullName evidence="4">Uncharacterized protein</fullName>
    </submittedName>
</protein>
<dbReference type="Gene3D" id="2.120.10.80">
    <property type="entry name" value="Kelch-type beta propeller"/>
    <property type="match status" value="2"/>
</dbReference>